<protein>
    <submittedName>
        <fullName evidence="3">Uncharacterized protein</fullName>
    </submittedName>
</protein>
<accession>A0A3L6SYI5</accession>
<keyword evidence="2" id="KW-0732">Signal</keyword>
<dbReference type="SUPFAM" id="SSF52058">
    <property type="entry name" value="L domain-like"/>
    <property type="match status" value="1"/>
</dbReference>
<evidence type="ECO:0000256" key="1">
    <source>
        <dbReference type="SAM" id="MobiDB-lite"/>
    </source>
</evidence>
<dbReference type="STRING" id="4540.A0A3L6SYI5"/>
<dbReference type="Gene3D" id="3.80.10.10">
    <property type="entry name" value="Ribonuclease Inhibitor"/>
    <property type="match status" value="1"/>
</dbReference>
<reference evidence="4" key="1">
    <citation type="journal article" date="2019" name="Nat. Commun.">
        <title>The genome of broomcorn millet.</title>
        <authorList>
            <person name="Zou C."/>
            <person name="Miki D."/>
            <person name="Li D."/>
            <person name="Tang Q."/>
            <person name="Xiao L."/>
            <person name="Rajput S."/>
            <person name="Deng P."/>
            <person name="Jia W."/>
            <person name="Huang R."/>
            <person name="Zhang M."/>
            <person name="Sun Y."/>
            <person name="Hu J."/>
            <person name="Fu X."/>
            <person name="Schnable P.S."/>
            <person name="Li F."/>
            <person name="Zhang H."/>
            <person name="Feng B."/>
            <person name="Zhu X."/>
            <person name="Liu R."/>
            <person name="Schnable J.C."/>
            <person name="Zhu J.-K."/>
            <person name="Zhang H."/>
        </authorList>
    </citation>
    <scope>NUCLEOTIDE SEQUENCE [LARGE SCALE GENOMIC DNA]</scope>
</reference>
<dbReference type="OrthoDB" id="695275at2759"/>
<evidence type="ECO:0000256" key="2">
    <source>
        <dbReference type="SAM" id="SignalP"/>
    </source>
</evidence>
<feature type="region of interest" description="Disordered" evidence="1">
    <location>
        <begin position="151"/>
        <end position="177"/>
    </location>
</feature>
<dbReference type="PANTHER" id="PTHR36766">
    <property type="entry name" value="PLANT BROAD-SPECTRUM MILDEW RESISTANCE PROTEIN RPW8"/>
    <property type="match status" value="1"/>
</dbReference>
<sequence>MDRCQTLPLRHLQMLSSLTVLRMFRCGNAACPFIEGDGHVDYQFPVKSISIYDCSASGKDLTQLFTFFPKLTNLALLHCENITGLAVNVMRQQATPGQSSSANKVDAAIEQQKDARAEEEIVALAAEEGLLLLPPQLEELLIHHSPDLSLLSNPLDDNKEDGRTRRGAALQDPSRAHEQVLPSHSSKLQHLTIDDVARFTAMPISSLLSSSLTTLKLDRDHEVELFTKEQEARLFVNSLEEITIRYCRRLQYLPARLHSLPCLKRLNIWESEIIRMLPKDGLPSTLQELDIYGCPEIRLPKDCLPSSLQKLVILDCPTIRSLPKVDDLPTSLRELEVHESGSKELRKQCHKLIGIIP</sequence>
<feature type="signal peptide" evidence="2">
    <location>
        <begin position="1"/>
        <end position="29"/>
    </location>
</feature>
<keyword evidence="4" id="KW-1185">Reference proteome</keyword>
<dbReference type="AlphaFoldDB" id="A0A3L6SYI5"/>
<dbReference type="PANTHER" id="PTHR36766:SF30">
    <property type="entry name" value="TIR-NBS TYPE DISEASE RESISTANCE PROTEIN-RELATED"/>
    <property type="match status" value="1"/>
</dbReference>
<dbReference type="Proteomes" id="UP000275267">
    <property type="component" value="Unassembled WGS sequence"/>
</dbReference>
<dbReference type="EMBL" id="PQIB02000003">
    <property type="protein sequence ID" value="RLN28575.1"/>
    <property type="molecule type" value="Genomic_DNA"/>
</dbReference>
<proteinExistence type="predicted"/>
<feature type="chain" id="PRO_5018076423" evidence="2">
    <location>
        <begin position="30"/>
        <end position="357"/>
    </location>
</feature>
<organism evidence="3 4">
    <name type="scientific">Panicum miliaceum</name>
    <name type="common">Proso millet</name>
    <name type="synonym">Broomcorn millet</name>
    <dbReference type="NCBI Taxonomy" id="4540"/>
    <lineage>
        <taxon>Eukaryota</taxon>
        <taxon>Viridiplantae</taxon>
        <taxon>Streptophyta</taxon>
        <taxon>Embryophyta</taxon>
        <taxon>Tracheophyta</taxon>
        <taxon>Spermatophyta</taxon>
        <taxon>Magnoliopsida</taxon>
        <taxon>Liliopsida</taxon>
        <taxon>Poales</taxon>
        <taxon>Poaceae</taxon>
        <taxon>PACMAD clade</taxon>
        <taxon>Panicoideae</taxon>
        <taxon>Panicodae</taxon>
        <taxon>Paniceae</taxon>
        <taxon>Panicinae</taxon>
        <taxon>Panicum</taxon>
        <taxon>Panicum sect. Panicum</taxon>
    </lineage>
</organism>
<name>A0A3L6SYI5_PANMI</name>
<comment type="caution">
    <text evidence="3">The sequence shown here is derived from an EMBL/GenBank/DDBJ whole genome shotgun (WGS) entry which is preliminary data.</text>
</comment>
<dbReference type="InterPro" id="IPR032675">
    <property type="entry name" value="LRR_dom_sf"/>
</dbReference>
<evidence type="ECO:0000313" key="3">
    <source>
        <dbReference type="EMBL" id="RLN28575.1"/>
    </source>
</evidence>
<gene>
    <name evidence="3" type="ORF">C2845_PM05G01950</name>
</gene>
<evidence type="ECO:0000313" key="4">
    <source>
        <dbReference type="Proteomes" id="UP000275267"/>
    </source>
</evidence>